<dbReference type="InterPro" id="IPR004358">
    <property type="entry name" value="Sig_transdc_His_kin-like_C"/>
</dbReference>
<dbReference type="CDD" id="cd06225">
    <property type="entry name" value="HAMP"/>
    <property type="match status" value="1"/>
</dbReference>
<keyword evidence="15" id="KW-1185">Reference proteome</keyword>
<evidence type="ECO:0000256" key="1">
    <source>
        <dbReference type="ARBA" id="ARBA00000085"/>
    </source>
</evidence>
<keyword evidence="14" id="KW-0067">ATP-binding</keyword>
<dbReference type="SMART" id="SM00304">
    <property type="entry name" value="HAMP"/>
    <property type="match status" value="1"/>
</dbReference>
<keyword evidence="4" id="KW-0597">Phosphoprotein</keyword>
<evidence type="ECO:0000256" key="11">
    <source>
        <dbReference type="SAM" id="Phobius"/>
    </source>
</evidence>
<dbReference type="SUPFAM" id="SSF158472">
    <property type="entry name" value="HAMP domain-like"/>
    <property type="match status" value="1"/>
</dbReference>
<dbReference type="InterPro" id="IPR003660">
    <property type="entry name" value="HAMP_dom"/>
</dbReference>
<dbReference type="InterPro" id="IPR005467">
    <property type="entry name" value="His_kinase_dom"/>
</dbReference>
<evidence type="ECO:0000256" key="4">
    <source>
        <dbReference type="ARBA" id="ARBA00022553"/>
    </source>
</evidence>
<dbReference type="PRINTS" id="PR00344">
    <property type="entry name" value="BCTRLSENSOR"/>
</dbReference>
<evidence type="ECO:0000256" key="8">
    <source>
        <dbReference type="ARBA" id="ARBA00022989"/>
    </source>
</evidence>
<evidence type="ECO:0000256" key="5">
    <source>
        <dbReference type="ARBA" id="ARBA00022679"/>
    </source>
</evidence>
<reference evidence="15" key="1">
    <citation type="journal article" date="2019" name="Int. J. Syst. Evol. Microbiol.">
        <title>The Global Catalogue of Microorganisms (GCM) 10K type strain sequencing project: providing services to taxonomists for standard genome sequencing and annotation.</title>
        <authorList>
            <consortium name="The Broad Institute Genomics Platform"/>
            <consortium name="The Broad Institute Genome Sequencing Center for Infectious Disease"/>
            <person name="Wu L."/>
            <person name="Ma J."/>
        </authorList>
    </citation>
    <scope>NUCLEOTIDE SEQUENCE [LARGE SCALE GENOMIC DNA]</scope>
    <source>
        <strain evidence="15">CECT 7956</strain>
    </source>
</reference>
<gene>
    <name evidence="14" type="ORF">ACFOOI_01080</name>
</gene>
<dbReference type="Pfam" id="PF00672">
    <property type="entry name" value="HAMP"/>
    <property type="match status" value="1"/>
</dbReference>
<keyword evidence="14" id="KW-0547">Nucleotide-binding</keyword>
<keyword evidence="8 11" id="KW-1133">Transmembrane helix</keyword>
<dbReference type="Gene3D" id="3.30.565.10">
    <property type="entry name" value="Histidine kinase-like ATPase, C-terminal domain"/>
    <property type="match status" value="1"/>
</dbReference>
<evidence type="ECO:0000256" key="3">
    <source>
        <dbReference type="ARBA" id="ARBA00012438"/>
    </source>
</evidence>
<dbReference type="InterPro" id="IPR050428">
    <property type="entry name" value="TCS_sensor_his_kinase"/>
</dbReference>
<dbReference type="Pfam" id="PF00512">
    <property type="entry name" value="HisKA"/>
    <property type="match status" value="1"/>
</dbReference>
<dbReference type="Gene3D" id="6.10.340.10">
    <property type="match status" value="1"/>
</dbReference>
<evidence type="ECO:0000256" key="2">
    <source>
        <dbReference type="ARBA" id="ARBA00004370"/>
    </source>
</evidence>
<dbReference type="SUPFAM" id="SSF55874">
    <property type="entry name" value="ATPase domain of HSP90 chaperone/DNA topoisomerase II/histidine kinase"/>
    <property type="match status" value="1"/>
</dbReference>
<proteinExistence type="predicted"/>
<dbReference type="EC" id="2.7.13.3" evidence="3"/>
<dbReference type="PANTHER" id="PTHR45436">
    <property type="entry name" value="SENSOR HISTIDINE KINASE YKOH"/>
    <property type="match status" value="1"/>
</dbReference>
<dbReference type="RefSeq" id="WP_379834019.1">
    <property type="nucleotide sequence ID" value="NZ_JBHRYQ010000001.1"/>
</dbReference>
<keyword evidence="6 11" id="KW-0812">Transmembrane</keyword>
<feature type="domain" description="Histidine kinase" evidence="12">
    <location>
        <begin position="239"/>
        <end position="449"/>
    </location>
</feature>
<evidence type="ECO:0000256" key="6">
    <source>
        <dbReference type="ARBA" id="ARBA00022692"/>
    </source>
</evidence>
<evidence type="ECO:0000256" key="10">
    <source>
        <dbReference type="ARBA" id="ARBA00023136"/>
    </source>
</evidence>
<dbReference type="PROSITE" id="PS50109">
    <property type="entry name" value="HIS_KIN"/>
    <property type="match status" value="1"/>
</dbReference>
<dbReference type="InterPro" id="IPR003594">
    <property type="entry name" value="HATPase_dom"/>
</dbReference>
<comment type="catalytic activity">
    <reaction evidence="1">
        <text>ATP + protein L-histidine = ADP + protein N-phospho-L-histidine.</text>
        <dbReference type="EC" id="2.7.13.3"/>
    </reaction>
</comment>
<evidence type="ECO:0000313" key="14">
    <source>
        <dbReference type="EMBL" id="MFC3809232.1"/>
    </source>
</evidence>
<keyword evidence="10 11" id="KW-0472">Membrane</keyword>
<dbReference type="Pfam" id="PF02518">
    <property type="entry name" value="HATPase_c"/>
    <property type="match status" value="1"/>
</dbReference>
<dbReference type="InterPro" id="IPR003661">
    <property type="entry name" value="HisK_dim/P_dom"/>
</dbReference>
<dbReference type="SUPFAM" id="SSF47384">
    <property type="entry name" value="Homodimeric domain of signal transducing histidine kinase"/>
    <property type="match status" value="1"/>
</dbReference>
<feature type="domain" description="HAMP" evidence="13">
    <location>
        <begin position="178"/>
        <end position="231"/>
    </location>
</feature>
<evidence type="ECO:0000259" key="12">
    <source>
        <dbReference type="PROSITE" id="PS50109"/>
    </source>
</evidence>
<dbReference type="GO" id="GO:0005524">
    <property type="term" value="F:ATP binding"/>
    <property type="evidence" value="ECO:0007669"/>
    <property type="project" value="UniProtKB-KW"/>
</dbReference>
<dbReference type="PANTHER" id="PTHR45436:SF5">
    <property type="entry name" value="SENSOR HISTIDINE KINASE TRCS"/>
    <property type="match status" value="1"/>
</dbReference>
<evidence type="ECO:0000313" key="15">
    <source>
        <dbReference type="Proteomes" id="UP001595616"/>
    </source>
</evidence>
<keyword evidence="5" id="KW-0808">Transferase</keyword>
<feature type="transmembrane region" description="Helical" evidence="11">
    <location>
        <begin position="153"/>
        <end position="177"/>
    </location>
</feature>
<evidence type="ECO:0000256" key="7">
    <source>
        <dbReference type="ARBA" id="ARBA00022777"/>
    </source>
</evidence>
<feature type="transmembrane region" description="Helical" evidence="11">
    <location>
        <begin position="6"/>
        <end position="30"/>
    </location>
</feature>
<protein>
    <recommendedName>
        <fullName evidence="3">histidine kinase</fullName>
        <ecNumber evidence="3">2.7.13.3</ecNumber>
    </recommendedName>
</protein>
<comment type="subcellular location">
    <subcellularLocation>
        <location evidence="2">Membrane</location>
    </subcellularLocation>
</comment>
<dbReference type="EMBL" id="JBHRYQ010000001">
    <property type="protein sequence ID" value="MFC3809232.1"/>
    <property type="molecule type" value="Genomic_DNA"/>
</dbReference>
<evidence type="ECO:0000259" key="13">
    <source>
        <dbReference type="PROSITE" id="PS50885"/>
    </source>
</evidence>
<keyword evidence="7" id="KW-0418">Kinase</keyword>
<accession>A0ABV7YSS2</accession>
<dbReference type="Proteomes" id="UP001595616">
    <property type="component" value="Unassembled WGS sequence"/>
</dbReference>
<keyword evidence="9" id="KW-0902">Two-component regulatory system</keyword>
<comment type="caution">
    <text evidence="14">The sequence shown here is derived from an EMBL/GenBank/DDBJ whole genome shotgun (WGS) entry which is preliminary data.</text>
</comment>
<dbReference type="SMART" id="SM00388">
    <property type="entry name" value="HisKA"/>
    <property type="match status" value="1"/>
</dbReference>
<dbReference type="CDD" id="cd00082">
    <property type="entry name" value="HisKA"/>
    <property type="match status" value="1"/>
</dbReference>
<sequence length="449" mass="52415">MSLRNKISLIISLLFTIIFGISASVIYFLFDDFRTEEFESRLNEKAMSSIKLLVEVEQIDRQLLKIIDQNDINKLYEEKTLIFDQDYNLIYSSLDDTEVKWTLDDLKFLKKNKSFFKRDKEQEIYGVFYDTNNKDFYALVSAKDNYGKRKLEYLLVILIITYIIFTIVCWVITYFLVARLLTPIHVFLNKIKGINENNLDTRIAVKDQKDEIDLLANEFNQMLERIDVSYKKQKEFTANASHEFRTPIARISVQLENKIIAAKLEGTTTKFYESLLEEINQLSELISSLLLLSKLDLETNKYLEECRVDELIFEALENINKIYPDFKLDLDILNVETLDVRGNKSLLIIAFNNLFKNAYLYSENKQASVKIESNEKELKVWISNNGPSLSDEEQSTLFQPFMRGQNAKSKSGLGIGLRIVQRILIQHNASIFYFSNTQTSNNFLLTFEL</sequence>
<dbReference type="SMART" id="SM00387">
    <property type="entry name" value="HATPase_c"/>
    <property type="match status" value="1"/>
</dbReference>
<dbReference type="InterPro" id="IPR036890">
    <property type="entry name" value="HATPase_C_sf"/>
</dbReference>
<name>A0ABV7YSS2_9BACT</name>
<evidence type="ECO:0000256" key="9">
    <source>
        <dbReference type="ARBA" id="ARBA00023012"/>
    </source>
</evidence>
<dbReference type="PROSITE" id="PS50885">
    <property type="entry name" value="HAMP"/>
    <property type="match status" value="1"/>
</dbReference>
<dbReference type="Gene3D" id="1.10.287.130">
    <property type="match status" value="1"/>
</dbReference>
<organism evidence="14 15">
    <name type="scientific">Lacihabitans lacunae</name>
    <dbReference type="NCBI Taxonomy" id="1028214"/>
    <lineage>
        <taxon>Bacteria</taxon>
        <taxon>Pseudomonadati</taxon>
        <taxon>Bacteroidota</taxon>
        <taxon>Cytophagia</taxon>
        <taxon>Cytophagales</taxon>
        <taxon>Leadbetterellaceae</taxon>
        <taxon>Lacihabitans</taxon>
    </lineage>
</organism>
<dbReference type="InterPro" id="IPR036097">
    <property type="entry name" value="HisK_dim/P_sf"/>
</dbReference>